<organism evidence="3 4">
    <name type="scientific">Actinopolyspora mzabensis</name>
    <dbReference type="NCBI Taxonomy" id="995066"/>
    <lineage>
        <taxon>Bacteria</taxon>
        <taxon>Bacillati</taxon>
        <taxon>Actinomycetota</taxon>
        <taxon>Actinomycetes</taxon>
        <taxon>Actinopolysporales</taxon>
        <taxon>Actinopolysporaceae</taxon>
        <taxon>Actinopolyspora</taxon>
    </lineage>
</organism>
<dbReference type="PANTHER" id="PTHR42879:SF2">
    <property type="entry name" value="3-OXOACYL-[ACYL-CARRIER-PROTEIN] REDUCTASE FABG"/>
    <property type="match status" value="1"/>
</dbReference>
<evidence type="ECO:0000313" key="4">
    <source>
        <dbReference type="Proteomes" id="UP000199213"/>
    </source>
</evidence>
<dbReference type="InterPro" id="IPR020904">
    <property type="entry name" value="Sc_DH/Rdtase_CS"/>
</dbReference>
<dbReference type="AlphaFoldDB" id="A0A1G8VGL9"/>
<evidence type="ECO:0000256" key="1">
    <source>
        <dbReference type="ARBA" id="ARBA00006484"/>
    </source>
</evidence>
<dbReference type="GO" id="GO:0016491">
    <property type="term" value="F:oxidoreductase activity"/>
    <property type="evidence" value="ECO:0007669"/>
    <property type="project" value="UniProtKB-KW"/>
</dbReference>
<keyword evidence="2" id="KW-0560">Oxidoreductase</keyword>
<accession>A0A1G8VGL9</accession>
<keyword evidence="4" id="KW-1185">Reference proteome</keyword>
<dbReference type="InterPro" id="IPR050259">
    <property type="entry name" value="SDR"/>
</dbReference>
<dbReference type="InterPro" id="IPR002347">
    <property type="entry name" value="SDR_fam"/>
</dbReference>
<protein>
    <submittedName>
        <fullName evidence="3">3-hydroxybutyrate dehydrogenase</fullName>
    </submittedName>
</protein>
<dbReference type="EMBL" id="FNFM01000001">
    <property type="protein sequence ID" value="SDJ65251.1"/>
    <property type="molecule type" value="Genomic_DNA"/>
</dbReference>
<evidence type="ECO:0000313" key="3">
    <source>
        <dbReference type="EMBL" id="SDJ65251.1"/>
    </source>
</evidence>
<dbReference type="OrthoDB" id="9786435at2"/>
<dbReference type="PRINTS" id="PR00080">
    <property type="entry name" value="SDRFAMILY"/>
</dbReference>
<sequence length="263" mass="27631">MADSSAAAAGPSAEVAVDLTGKRALVTGAGSGIGAAVARKLAVCGARLLLVDRVAESVERVAETTGARYTVADLSEPDAVAELGEDTDIVVNNAGLQYVAPVHQYPPEMFQLLLAVMVQAPFRIIRSALPGMYRNGWGRIVNISSVHGIRAAPLKSAYVTAKHGLEGLSKTVAVEAAGYGVTSNCICPGYVRTPLLEHRIAEHTVLHRVPREQVVEDVLLARTPVKRLVEPVEVAELTAWLCGVSALSVTGSSFSMDGGWSAH</sequence>
<dbReference type="Pfam" id="PF13561">
    <property type="entry name" value="adh_short_C2"/>
    <property type="match status" value="1"/>
</dbReference>
<dbReference type="PROSITE" id="PS00061">
    <property type="entry name" value="ADH_SHORT"/>
    <property type="match status" value="1"/>
</dbReference>
<evidence type="ECO:0000256" key="2">
    <source>
        <dbReference type="ARBA" id="ARBA00023002"/>
    </source>
</evidence>
<gene>
    <name evidence="3" type="ORF">SAMN04487820_10176</name>
</gene>
<dbReference type="SUPFAM" id="SSF51735">
    <property type="entry name" value="NAD(P)-binding Rossmann-fold domains"/>
    <property type="match status" value="1"/>
</dbReference>
<dbReference type="GO" id="GO:0032787">
    <property type="term" value="P:monocarboxylic acid metabolic process"/>
    <property type="evidence" value="ECO:0007669"/>
    <property type="project" value="UniProtKB-ARBA"/>
</dbReference>
<dbReference type="Proteomes" id="UP000199213">
    <property type="component" value="Unassembled WGS sequence"/>
</dbReference>
<dbReference type="PANTHER" id="PTHR42879">
    <property type="entry name" value="3-OXOACYL-(ACYL-CARRIER-PROTEIN) REDUCTASE"/>
    <property type="match status" value="1"/>
</dbReference>
<dbReference type="Gene3D" id="3.40.50.720">
    <property type="entry name" value="NAD(P)-binding Rossmann-like Domain"/>
    <property type="match status" value="1"/>
</dbReference>
<proteinExistence type="inferred from homology"/>
<comment type="similarity">
    <text evidence="1">Belongs to the short-chain dehydrogenases/reductases (SDR) family.</text>
</comment>
<dbReference type="InterPro" id="IPR036291">
    <property type="entry name" value="NAD(P)-bd_dom_sf"/>
</dbReference>
<dbReference type="FunFam" id="3.40.50.720:FF:000084">
    <property type="entry name" value="Short-chain dehydrogenase reductase"/>
    <property type="match status" value="1"/>
</dbReference>
<name>A0A1G8VGL9_ACTMZ</name>
<reference evidence="4" key="1">
    <citation type="submission" date="2016-10" db="EMBL/GenBank/DDBJ databases">
        <authorList>
            <person name="Varghese N."/>
            <person name="Submissions S."/>
        </authorList>
    </citation>
    <scope>NUCLEOTIDE SEQUENCE [LARGE SCALE GENOMIC DNA]</scope>
    <source>
        <strain evidence="4">DSM 45460</strain>
    </source>
</reference>
<dbReference type="RefSeq" id="WP_092625232.1">
    <property type="nucleotide sequence ID" value="NZ_FNFM01000001.1"/>
</dbReference>
<dbReference type="PRINTS" id="PR00081">
    <property type="entry name" value="GDHRDH"/>
</dbReference>